<evidence type="ECO:0000313" key="1">
    <source>
        <dbReference type="EMBL" id="MBW7475387.1"/>
    </source>
</evidence>
<comment type="caution">
    <text evidence="1">The sequence shown here is derived from an EMBL/GenBank/DDBJ whole genome shotgun (WGS) entry which is preliminary data.</text>
</comment>
<accession>A0ABS7D616</accession>
<dbReference type="EMBL" id="JAHZIJ010000006">
    <property type="protein sequence ID" value="MBW7475387.1"/>
    <property type="molecule type" value="Genomic_DNA"/>
</dbReference>
<dbReference type="Gene3D" id="1.10.150.20">
    <property type="entry name" value="5' to 3' exonuclease, C-terminal subdomain"/>
    <property type="match status" value="1"/>
</dbReference>
<dbReference type="Proteomes" id="UP000812277">
    <property type="component" value="Unassembled WGS sequence"/>
</dbReference>
<name>A0ABS7D616_9BACL</name>
<dbReference type="InterPro" id="IPR021725">
    <property type="entry name" value="Cdd1"/>
</dbReference>
<gene>
    <name evidence="1" type="ORF">K0T92_11560</name>
</gene>
<dbReference type="RefSeq" id="WP_219872620.1">
    <property type="nucleotide sequence ID" value="NZ_JAHZIJ010000006.1"/>
</dbReference>
<protein>
    <submittedName>
        <fullName evidence="1">Helix-hairpin-helix domain-containing protein</fullName>
    </submittedName>
</protein>
<dbReference type="Pfam" id="PF11731">
    <property type="entry name" value="Cdd1"/>
    <property type="match status" value="1"/>
</dbReference>
<sequence length="154" mass="17247">MAAAPKLPLSSQEKANLRALKIKLNEIADMEVSQLALILQTTEQRAGAIRGLAQFQSIPSIGPKVAQRLVDLGYCSLESLKNRDGAGLIDQWEQASGYWEDPCLEDAFRCLVHHANNPGSSRAWHDFTAERQQYRVQHGYPASRPAVAWHRRLE</sequence>
<proteinExistence type="predicted"/>
<organism evidence="1 2">
    <name type="scientific">Paenibacillus oenotherae</name>
    <dbReference type="NCBI Taxonomy" id="1435645"/>
    <lineage>
        <taxon>Bacteria</taxon>
        <taxon>Bacillati</taxon>
        <taxon>Bacillota</taxon>
        <taxon>Bacilli</taxon>
        <taxon>Bacillales</taxon>
        <taxon>Paenibacillaceae</taxon>
        <taxon>Paenibacillus</taxon>
    </lineage>
</organism>
<reference evidence="1 2" key="1">
    <citation type="submission" date="2021-07" db="EMBL/GenBank/DDBJ databases">
        <title>Paenibacillus radiodurans sp. nov., isolated from the southeastern edge of Tengger Desert.</title>
        <authorList>
            <person name="Zhang G."/>
        </authorList>
    </citation>
    <scope>NUCLEOTIDE SEQUENCE [LARGE SCALE GENOMIC DNA]</scope>
    <source>
        <strain evidence="1 2">DT7-4</strain>
    </source>
</reference>
<evidence type="ECO:0000313" key="2">
    <source>
        <dbReference type="Proteomes" id="UP000812277"/>
    </source>
</evidence>
<keyword evidence="2" id="KW-1185">Reference proteome</keyword>